<name>U2PHI4_EUBRA</name>
<keyword evidence="4" id="KW-0675">Receptor</keyword>
<dbReference type="Pfam" id="PF03480">
    <property type="entry name" value="DctP"/>
    <property type="match status" value="1"/>
</dbReference>
<dbReference type="NCBIfam" id="NF037995">
    <property type="entry name" value="TRAP_S1"/>
    <property type="match status" value="1"/>
</dbReference>
<evidence type="ECO:0000256" key="3">
    <source>
        <dbReference type="ARBA" id="ARBA00022729"/>
    </source>
</evidence>
<comment type="caution">
    <text evidence="4">The sequence shown here is derived from an EMBL/GenBank/DDBJ whole genome shotgun (WGS) entry which is preliminary data.</text>
</comment>
<evidence type="ECO:0000256" key="1">
    <source>
        <dbReference type="ARBA" id="ARBA00009023"/>
    </source>
</evidence>
<proteinExistence type="inferred from homology"/>
<protein>
    <submittedName>
        <fullName evidence="4">TRAP transporter solute receptor, DctP family</fullName>
    </submittedName>
</protein>
<dbReference type="PIRSF" id="PIRSF006470">
    <property type="entry name" value="DctB"/>
    <property type="match status" value="1"/>
</dbReference>
<dbReference type="eggNOG" id="COG1638">
    <property type="taxonomic scope" value="Bacteria"/>
</dbReference>
<dbReference type="AlphaFoldDB" id="U2PHI4"/>
<gene>
    <name evidence="4" type="ORF">HMPREF0373_02313</name>
</gene>
<dbReference type="PATRIC" id="fig|1256908.3.peg.2130"/>
<dbReference type="InterPro" id="IPR038404">
    <property type="entry name" value="TRAP_DctP_sf"/>
</dbReference>
<dbReference type="Proteomes" id="UP000016608">
    <property type="component" value="Unassembled WGS sequence"/>
</dbReference>
<reference evidence="4 5" key="1">
    <citation type="submission" date="2013-06" db="EMBL/GenBank/DDBJ databases">
        <authorList>
            <person name="Weinstock G."/>
            <person name="Sodergren E."/>
            <person name="Lobos E.A."/>
            <person name="Fulton L."/>
            <person name="Fulton R."/>
            <person name="Courtney L."/>
            <person name="Fronick C."/>
            <person name="O'Laughlin M."/>
            <person name="Godfrey J."/>
            <person name="Wilson R.M."/>
            <person name="Miner T."/>
            <person name="Farmer C."/>
            <person name="Delehaunty K."/>
            <person name="Cordes M."/>
            <person name="Minx P."/>
            <person name="Tomlinson C."/>
            <person name="Chen J."/>
            <person name="Wollam A."/>
            <person name="Pepin K.H."/>
            <person name="Bhonagiri V."/>
            <person name="Zhang X."/>
            <person name="Warren W."/>
            <person name="Mitreva M."/>
            <person name="Mardis E.R."/>
            <person name="Wilson R.K."/>
        </authorList>
    </citation>
    <scope>NUCLEOTIDE SEQUENCE [LARGE SCALE GENOMIC DNA]</scope>
    <source>
        <strain evidence="4 5">ATCC 29099</strain>
    </source>
</reference>
<dbReference type="HOGENOM" id="CLU_036176_1_3_9"/>
<dbReference type="EMBL" id="AWVJ01000142">
    <property type="protein sequence ID" value="ERK43626.1"/>
    <property type="molecule type" value="Genomic_DNA"/>
</dbReference>
<evidence type="ECO:0000313" key="5">
    <source>
        <dbReference type="Proteomes" id="UP000016608"/>
    </source>
</evidence>
<evidence type="ECO:0000313" key="4">
    <source>
        <dbReference type="EMBL" id="ERK43626.1"/>
    </source>
</evidence>
<keyword evidence="3" id="KW-0732">Signal</keyword>
<keyword evidence="2" id="KW-0813">Transport</keyword>
<dbReference type="PANTHER" id="PTHR33376:SF7">
    <property type="entry name" value="C4-DICARBOXYLATE-BINDING PROTEIN DCTB"/>
    <property type="match status" value="1"/>
</dbReference>
<evidence type="ECO:0000256" key="2">
    <source>
        <dbReference type="ARBA" id="ARBA00022448"/>
    </source>
</evidence>
<dbReference type="InterPro" id="IPR018389">
    <property type="entry name" value="DctP_fam"/>
</dbReference>
<dbReference type="GO" id="GO:0030288">
    <property type="term" value="C:outer membrane-bounded periplasmic space"/>
    <property type="evidence" value="ECO:0007669"/>
    <property type="project" value="InterPro"/>
</dbReference>
<dbReference type="CDD" id="cd13603">
    <property type="entry name" value="PBP2_TRAP_Siap_TeaA_like"/>
    <property type="match status" value="1"/>
</dbReference>
<keyword evidence="5" id="KW-1185">Reference proteome</keyword>
<organism evidence="4 5">
    <name type="scientific">Eubacterium ramulus ATCC 29099</name>
    <dbReference type="NCBI Taxonomy" id="1256908"/>
    <lineage>
        <taxon>Bacteria</taxon>
        <taxon>Bacillati</taxon>
        <taxon>Bacillota</taxon>
        <taxon>Clostridia</taxon>
        <taxon>Eubacteriales</taxon>
        <taxon>Eubacteriaceae</taxon>
        <taxon>Eubacterium</taxon>
    </lineage>
</organism>
<comment type="similarity">
    <text evidence="1">Belongs to the bacterial solute-binding protein 7 family.</text>
</comment>
<dbReference type="NCBIfam" id="TIGR00787">
    <property type="entry name" value="dctP"/>
    <property type="match status" value="1"/>
</dbReference>
<dbReference type="GO" id="GO:0055085">
    <property type="term" value="P:transmembrane transport"/>
    <property type="evidence" value="ECO:0007669"/>
    <property type="project" value="InterPro"/>
</dbReference>
<sequence length="369" mass="40438">MIHISKKPFLHTRGGRGMKRKILAVVLCGIMALSLGACGSKDNGGSAKTDDGSAKKEASGGETYNWQIGNVLSADQPWDLGLNKFAELLSEYSDGRITATVQSGGTLGSEIEMLEAVQMGTLDMSIASTPSLSGFTDCMNYFDLPYLFKATDSAWSVMDEWLGQDRCEALEGSGFKGLGFYDNGEYMIGSNKKLVHPEDAKGLRIRAHSSQLQCDSLSSIGANPLSVAWGDIYTSLQQGTIDGVSGTTLTNMYGGKFYEQCDYITMTKHHFIPAPVVMNEDLWNSLSSEDQEIVQKAFNDSISYQREQAASYVEKAVAEIEDSGTEIVEIDADEWADAMHSTYDKWVGTKGIEQDMIDKIQESEKQYLK</sequence>
<dbReference type="Gene3D" id="3.40.190.170">
    <property type="entry name" value="Bacterial extracellular solute-binding protein, family 7"/>
    <property type="match status" value="1"/>
</dbReference>
<dbReference type="PANTHER" id="PTHR33376">
    <property type="match status" value="1"/>
</dbReference>
<dbReference type="InterPro" id="IPR004682">
    <property type="entry name" value="TRAP_DctP"/>
</dbReference>
<accession>U2PHI4</accession>